<dbReference type="Proteomes" id="UP001145742">
    <property type="component" value="Unassembled WGS sequence"/>
</dbReference>
<evidence type="ECO:0000313" key="3">
    <source>
        <dbReference type="Proteomes" id="UP001145742"/>
    </source>
</evidence>
<evidence type="ECO:0000256" key="1">
    <source>
        <dbReference type="SAM" id="SignalP"/>
    </source>
</evidence>
<feature type="chain" id="PRO_5047481559" evidence="1">
    <location>
        <begin position="17"/>
        <end position="73"/>
    </location>
</feature>
<comment type="caution">
    <text evidence="2">The sequence shown here is derived from an EMBL/GenBank/DDBJ whole genome shotgun (WGS) entry which is preliminary data.</text>
</comment>
<proteinExistence type="predicted"/>
<organism evidence="2 3">
    <name type="scientific">Willisornis vidua</name>
    <name type="common">Xingu scale-backed antbird</name>
    <dbReference type="NCBI Taxonomy" id="1566151"/>
    <lineage>
        <taxon>Eukaryota</taxon>
        <taxon>Metazoa</taxon>
        <taxon>Chordata</taxon>
        <taxon>Craniata</taxon>
        <taxon>Vertebrata</taxon>
        <taxon>Euteleostomi</taxon>
        <taxon>Archelosauria</taxon>
        <taxon>Archosauria</taxon>
        <taxon>Dinosauria</taxon>
        <taxon>Saurischia</taxon>
        <taxon>Theropoda</taxon>
        <taxon>Coelurosauria</taxon>
        <taxon>Aves</taxon>
        <taxon>Neognathae</taxon>
        <taxon>Neoaves</taxon>
        <taxon>Telluraves</taxon>
        <taxon>Australaves</taxon>
        <taxon>Passeriformes</taxon>
        <taxon>Thamnophilidae</taxon>
        <taxon>Willisornis</taxon>
    </lineage>
</organism>
<keyword evidence="1" id="KW-0732">Signal</keyword>
<gene>
    <name evidence="2" type="ORF">WISP_123539</name>
</gene>
<feature type="signal peptide" evidence="1">
    <location>
        <begin position="1"/>
        <end position="16"/>
    </location>
</feature>
<evidence type="ECO:0000313" key="2">
    <source>
        <dbReference type="EMBL" id="KAJ7407991.1"/>
    </source>
</evidence>
<name>A0ABQ9CRV4_9PASS</name>
<reference evidence="2" key="1">
    <citation type="submission" date="2019-10" db="EMBL/GenBank/DDBJ databases">
        <authorList>
            <person name="Soares A.E.R."/>
            <person name="Aleixo A."/>
            <person name="Schneider P."/>
            <person name="Miyaki C.Y."/>
            <person name="Schneider M.P."/>
            <person name="Mello C."/>
            <person name="Vasconcelos A.T.R."/>
        </authorList>
    </citation>
    <scope>NUCLEOTIDE SEQUENCE</scope>
    <source>
        <tissue evidence="2">Muscle</tissue>
    </source>
</reference>
<accession>A0ABQ9CRV4</accession>
<protein>
    <submittedName>
        <fullName evidence="2">Uncharacterized protein</fullName>
    </submittedName>
</protein>
<sequence>MLLLALLHAALGVTNTSDDGAVIATGRLTRFFFFGGYWYVVNDAELYVFSLKLYVNISNQENLTVWESHTLLE</sequence>
<keyword evidence="3" id="KW-1185">Reference proteome</keyword>
<dbReference type="EMBL" id="WHWB01034571">
    <property type="protein sequence ID" value="KAJ7407991.1"/>
    <property type="molecule type" value="Genomic_DNA"/>
</dbReference>